<organism evidence="1 2">
    <name type="scientific">Manihot esculenta</name>
    <name type="common">Cassava</name>
    <name type="synonym">Jatropha manihot</name>
    <dbReference type="NCBI Taxonomy" id="3983"/>
    <lineage>
        <taxon>Eukaryota</taxon>
        <taxon>Viridiplantae</taxon>
        <taxon>Streptophyta</taxon>
        <taxon>Embryophyta</taxon>
        <taxon>Tracheophyta</taxon>
        <taxon>Spermatophyta</taxon>
        <taxon>Magnoliopsida</taxon>
        <taxon>eudicotyledons</taxon>
        <taxon>Gunneridae</taxon>
        <taxon>Pentapetalae</taxon>
        <taxon>rosids</taxon>
        <taxon>fabids</taxon>
        <taxon>Malpighiales</taxon>
        <taxon>Euphorbiaceae</taxon>
        <taxon>Crotonoideae</taxon>
        <taxon>Manihoteae</taxon>
        <taxon>Manihot</taxon>
    </lineage>
</organism>
<dbReference type="EMBL" id="CM004402">
    <property type="protein sequence ID" value="KAG8635269.1"/>
    <property type="molecule type" value="Genomic_DNA"/>
</dbReference>
<gene>
    <name evidence="1" type="ORF">MANES_16G017966v8</name>
</gene>
<sequence length="480" mass="53922">MALLSKNKYRFVDGTLPAPPITDSMRVAWQRYLQERFSQGDIFRISNLQEEIYAFKQGDRTVTEYFTELKILYDELMNFRPIPVCTCTDPCACGAVAKFTTYQKNDYAIRFLKGLNDRFTHVRSQIMLIDPLPSINKVFSLVVQQERQLDLGENVKVFVSAKASNLSQNRNAFYKKPSSNAKVCTYCGKQRHTVDTCYKKHGFPPGFKFRNSSINQIAVHDAPKTNESVQSYQMPATINSGGSCAPFTQEQIQQLLALIQPSDLAVSHTTNQVSTNNASVSIPTGNSVSLSCFSKSHFWLLDTGATDHICFSLSLFSSYKRIHPIHVKLPNGEQLISHFSGTISLNDDLCLTNVLYIPSFTFNLISVTKLIAALKCCLVFGNNYCLIQAMKPWRMIGTAKVEEGLYVLHQKNINQVSQAASSIGSHSFSVWHYRFGHPSTSRLKVLHSKCPSILVDHISDSCDICHLAKQKRIPFPVSQS</sequence>
<comment type="caution">
    <text evidence="1">The sequence shown here is derived from an EMBL/GenBank/DDBJ whole genome shotgun (WGS) entry which is preliminary data.</text>
</comment>
<reference evidence="2" key="1">
    <citation type="journal article" date="2016" name="Nat. Biotechnol.">
        <title>Sequencing wild and cultivated cassava and related species reveals extensive interspecific hybridization and genetic diversity.</title>
        <authorList>
            <person name="Bredeson J.V."/>
            <person name="Lyons J.B."/>
            <person name="Prochnik S.E."/>
            <person name="Wu G.A."/>
            <person name="Ha C.M."/>
            <person name="Edsinger-Gonzales E."/>
            <person name="Grimwood J."/>
            <person name="Schmutz J."/>
            <person name="Rabbi I.Y."/>
            <person name="Egesi C."/>
            <person name="Nauluvula P."/>
            <person name="Lebot V."/>
            <person name="Ndunguru J."/>
            <person name="Mkamilo G."/>
            <person name="Bart R.S."/>
            <person name="Setter T.L."/>
            <person name="Gleadow R.M."/>
            <person name="Kulakow P."/>
            <person name="Ferguson M.E."/>
            <person name="Rounsley S."/>
            <person name="Rokhsar D.S."/>
        </authorList>
    </citation>
    <scope>NUCLEOTIDE SEQUENCE [LARGE SCALE GENOMIC DNA]</scope>
    <source>
        <strain evidence="2">cv. AM560-2</strain>
    </source>
</reference>
<protein>
    <submittedName>
        <fullName evidence="1">Uncharacterized protein</fullName>
    </submittedName>
</protein>
<evidence type="ECO:0000313" key="1">
    <source>
        <dbReference type="EMBL" id="KAG8635269.1"/>
    </source>
</evidence>
<dbReference type="Proteomes" id="UP000091857">
    <property type="component" value="Chromosome 16"/>
</dbReference>
<proteinExistence type="predicted"/>
<accession>A0ACB7G4P4</accession>
<name>A0ACB7G4P4_MANES</name>
<evidence type="ECO:0000313" key="2">
    <source>
        <dbReference type="Proteomes" id="UP000091857"/>
    </source>
</evidence>
<keyword evidence="2" id="KW-1185">Reference proteome</keyword>